<name>A0A4Z2D6X2_SCHJA</name>
<feature type="region of interest" description="Disordered" evidence="1">
    <location>
        <begin position="186"/>
        <end position="217"/>
    </location>
</feature>
<reference evidence="2 3" key="1">
    <citation type="submission" date="2019-03" db="EMBL/GenBank/DDBJ databases">
        <title>An improved genome assembly of the fluke Schistosoma japonicum.</title>
        <authorList>
            <person name="Hu W."/>
            <person name="Luo F."/>
            <person name="Yin M."/>
            <person name="Mo X."/>
            <person name="Sun C."/>
            <person name="Wu Q."/>
            <person name="Zhu B."/>
            <person name="Xiang M."/>
            <person name="Wang J."/>
            <person name="Wang Y."/>
            <person name="Zhang T."/>
            <person name="Xu B."/>
            <person name="Zheng H."/>
            <person name="Feng Z."/>
        </authorList>
    </citation>
    <scope>NUCLEOTIDE SEQUENCE [LARGE SCALE GENOMIC DNA]</scope>
    <source>
        <strain evidence="2">HuSjv2</strain>
        <tissue evidence="2">Worms</tissue>
    </source>
</reference>
<dbReference type="EMBL" id="SKCS01000253">
    <property type="protein sequence ID" value="TNN12206.1"/>
    <property type="molecule type" value="Genomic_DNA"/>
</dbReference>
<feature type="region of interest" description="Disordered" evidence="1">
    <location>
        <begin position="85"/>
        <end position="114"/>
    </location>
</feature>
<proteinExistence type="predicted"/>
<feature type="compositionally biased region" description="Polar residues" evidence="1">
    <location>
        <begin position="195"/>
        <end position="217"/>
    </location>
</feature>
<organism evidence="2 3">
    <name type="scientific">Schistosoma japonicum</name>
    <name type="common">Blood fluke</name>
    <dbReference type="NCBI Taxonomy" id="6182"/>
    <lineage>
        <taxon>Eukaryota</taxon>
        <taxon>Metazoa</taxon>
        <taxon>Spiralia</taxon>
        <taxon>Lophotrochozoa</taxon>
        <taxon>Platyhelminthes</taxon>
        <taxon>Trematoda</taxon>
        <taxon>Digenea</taxon>
        <taxon>Strigeidida</taxon>
        <taxon>Schistosomatoidea</taxon>
        <taxon>Schistosomatidae</taxon>
        <taxon>Schistosoma</taxon>
    </lineage>
</organism>
<dbReference type="OrthoDB" id="6249096at2759"/>
<evidence type="ECO:0000313" key="3">
    <source>
        <dbReference type="Proteomes" id="UP000311919"/>
    </source>
</evidence>
<gene>
    <name evidence="2" type="ORF">EWB00_003984</name>
</gene>
<dbReference type="Proteomes" id="UP000311919">
    <property type="component" value="Unassembled WGS sequence"/>
</dbReference>
<dbReference type="AlphaFoldDB" id="A0A4Z2D6X2"/>
<accession>A0A4Z2D6X2</accession>
<sequence length="374" mass="43717">MKKSENSTHVTGKNSCIETEFKQEMRRYYVGLKQNLNKIDRIQEETAIKMNRLYKESRKLARRSRNEKKQSLKLYRIHSSKFRNKVKSKAETMEEEKEEGIEQQQKQENQTSHDLRDGLGLSEIEMMNQSVLSPFLPVFHSNKIVSLTSNQDTLTNIKEVKNENLNINELAKPSVSLWLKTINEEEDNTDDQESMKSSIPNIESMKNSPQKKYSTFENNNTRSSINYSIIKHKENQLRNLKAALIEIPKAYQWKDNFIDKKQFKTRVICSKYNKFTLQAKRCLPGSVGGLSNYFLEVIALPKPALIRFPPPTSMHQYKRKKLLIAEKQQMKQSLYKLNQLIEEMRKALEGQKLMAALKFLLSSTTEEKKIENIK</sequence>
<evidence type="ECO:0000313" key="2">
    <source>
        <dbReference type="EMBL" id="TNN12206.1"/>
    </source>
</evidence>
<comment type="caution">
    <text evidence="2">The sequence shown here is derived from an EMBL/GenBank/DDBJ whole genome shotgun (WGS) entry which is preliminary data.</text>
</comment>
<keyword evidence="3" id="KW-1185">Reference proteome</keyword>
<protein>
    <submittedName>
        <fullName evidence="2">Uncharacterized protein</fullName>
    </submittedName>
</protein>
<evidence type="ECO:0000256" key="1">
    <source>
        <dbReference type="SAM" id="MobiDB-lite"/>
    </source>
</evidence>